<comment type="subunit">
    <text evidence="29">Homodimer; disulfide-linked. Homodimer formation occurs in the endoplasmic reticulum.</text>
</comment>
<dbReference type="EC" id="2.4.3.2" evidence="19"/>
<evidence type="ECO:0000256" key="4">
    <source>
        <dbReference type="ARBA" id="ARBA00004934"/>
    </source>
</evidence>
<evidence type="ECO:0000256" key="10">
    <source>
        <dbReference type="ARBA" id="ARBA00022968"/>
    </source>
</evidence>
<keyword evidence="8" id="KW-0808">Transferase</keyword>
<dbReference type="InterPro" id="IPR038578">
    <property type="entry name" value="GT29-like_sf"/>
</dbReference>
<feature type="region of interest" description="Disordered" evidence="34">
    <location>
        <begin position="265"/>
        <end position="314"/>
    </location>
</feature>
<sequence>MEECKLSSMSPPPCRRVVDSSQLTNTNSQSDCRSEFRTFFSSTTSEMKAESVMDSTYHTGVEPRSSVNRCEEEEGTEKTGCGIEEEEEDGGERPIVRKRDEQEEGGVTVQGTQTEKWEKNEGKSEARQQEGEELSIMTTSCLLKQPRVLIRPLEMADKSLPVPSKRVSLPVPSKRVSLPVPSKRVQRDRSPRGRHDLSPQRGSESLRRKGQVVTRKRKNVSQLDRPMEQPPSSSEKEICAEAPFISPVVSPRNQITGNLGEVSVHQHPEKVHPEEHSRPLNSGGNGAEEPLPPSSTHQHPKTLPTPTQAHTGTPGAHICSHSLLCDGASLYSSLHVSVHHRYCGTTLNRARFGASPQFLKYGQDRKWVIFSREQLHHLFTTSFSQKEESRTPPSNRKHKLHFKPSHFPSYSDCISVEDEDPWFRKRFNTSISPFLSRKNAILSKDTFKWWQKLGTKGNKANYRNVVKKLFQVFPSKEHYKDSAPNRCRTCAVVGNSGNLNGSDYGALIDSNDFIIRMNRAPILGYEKDVGNRTTHRISYPGSIRHLQNDTHLILLPFKTETLQWITKALTTGSMKSAPLPEMAQINADKVLIYNPTFLKYVYDVWLECHGKYPSTGFLTLMFAIHICDEVNVFGFGAAKDGTWQHYWEKNKFTRTKPTGVHAGDYESIVMKLLACKRKIKLFEGR</sequence>
<feature type="region of interest" description="Disordered" evidence="34">
    <location>
        <begin position="163"/>
        <end position="236"/>
    </location>
</feature>
<dbReference type="EC" id="2.4.3.4" evidence="20"/>
<evidence type="ECO:0000256" key="9">
    <source>
        <dbReference type="ARBA" id="ARBA00022692"/>
    </source>
</evidence>
<organism evidence="35 36">
    <name type="scientific">Conger conger</name>
    <name type="common">Conger eel</name>
    <name type="synonym">Muraena conger</name>
    <dbReference type="NCBI Taxonomy" id="82655"/>
    <lineage>
        <taxon>Eukaryota</taxon>
        <taxon>Metazoa</taxon>
        <taxon>Chordata</taxon>
        <taxon>Craniata</taxon>
        <taxon>Vertebrata</taxon>
        <taxon>Euteleostomi</taxon>
        <taxon>Actinopterygii</taxon>
        <taxon>Neopterygii</taxon>
        <taxon>Teleostei</taxon>
        <taxon>Anguilliformes</taxon>
        <taxon>Congridae</taxon>
        <taxon>Conger</taxon>
    </lineage>
</organism>
<comment type="catalytic activity">
    <reaction evidence="17">
        <text>a beta-D-galactosyl-(1-&gt;3)-N-acetyl-alpha-D-galactosaminyl derivative + CMP-N-acetyl-beta-neuraminate = an N-acetyl-alpha-neuraminyl-(2-&gt;3)-beta-D-galactosyl-(1-&gt;3)-N-acetyl-alpha-D-galactosaminyl derivative + CMP + H(+)</text>
        <dbReference type="Rhea" id="RHEA:21616"/>
        <dbReference type="ChEBI" id="CHEBI:15378"/>
        <dbReference type="ChEBI" id="CHEBI:57812"/>
        <dbReference type="ChEBI" id="CHEBI:60377"/>
        <dbReference type="ChEBI" id="CHEBI:133470"/>
        <dbReference type="ChEBI" id="CHEBI:139596"/>
        <dbReference type="EC" id="2.4.3.4"/>
    </reaction>
    <physiologicalReaction direction="left-to-right" evidence="17">
        <dbReference type="Rhea" id="RHEA:21617"/>
    </physiologicalReaction>
</comment>
<keyword evidence="14" id="KW-0472">Membrane</keyword>
<evidence type="ECO:0000256" key="13">
    <source>
        <dbReference type="ARBA" id="ARBA00023098"/>
    </source>
</evidence>
<comment type="catalytic activity">
    <reaction evidence="24">
        <text>a ganglioside GA1 (d18:1(4E)) + CMP-N-acetyl-beta-neuraminate = a ganglioside GM1b (d18:1(4E)) + CMP + H(+)</text>
        <dbReference type="Rhea" id="RHEA:47560"/>
        <dbReference type="ChEBI" id="CHEBI:15378"/>
        <dbReference type="ChEBI" id="CHEBI:27938"/>
        <dbReference type="ChEBI" id="CHEBI:57812"/>
        <dbReference type="ChEBI" id="CHEBI:60377"/>
        <dbReference type="ChEBI" id="CHEBI:78568"/>
    </reaction>
    <physiologicalReaction direction="left-to-right" evidence="24">
        <dbReference type="Rhea" id="RHEA:47561"/>
    </physiologicalReaction>
</comment>
<keyword evidence="36" id="KW-1185">Reference proteome</keyword>
<evidence type="ECO:0000256" key="21">
    <source>
        <dbReference type="ARBA" id="ARBA00042448"/>
    </source>
</evidence>
<evidence type="ECO:0000256" key="22">
    <source>
        <dbReference type="ARBA" id="ARBA00042990"/>
    </source>
</evidence>
<comment type="pathway">
    <text evidence="4">Glycolipid biosynthesis.</text>
</comment>
<dbReference type="FunFam" id="3.90.1480.20:FF:000002">
    <property type="entry name" value="CMP-N-acetylneuraminate-beta-galactosamide- alpha-2,3-sialyltransferase 2"/>
    <property type="match status" value="1"/>
</dbReference>
<evidence type="ECO:0000256" key="17">
    <source>
        <dbReference type="ARBA" id="ARBA00036292"/>
    </source>
</evidence>
<gene>
    <name evidence="35" type="ORF">COCON_G00138640</name>
</gene>
<evidence type="ECO:0000256" key="28">
    <source>
        <dbReference type="ARBA" id="ARBA00052027"/>
    </source>
</evidence>
<comment type="similarity">
    <text evidence="5">Belongs to the glycosyltransferase 29 family.</text>
</comment>
<evidence type="ECO:0000256" key="5">
    <source>
        <dbReference type="ARBA" id="ARBA00006003"/>
    </source>
</evidence>
<dbReference type="PANTHER" id="PTHR46032:SF6">
    <property type="entry name" value="CMP-N-ACETYLNEURAMINATE-BETA-GALACTOSAMIDE-ALPHA-2,3-SIALYLTRANSFERASE 1"/>
    <property type="match status" value="1"/>
</dbReference>
<feature type="compositionally biased region" description="Basic and acidic residues" evidence="34">
    <location>
        <begin position="115"/>
        <end position="130"/>
    </location>
</feature>
<feature type="compositionally biased region" description="Basic and acidic residues" evidence="34">
    <location>
        <begin position="265"/>
        <end position="278"/>
    </location>
</feature>
<keyword evidence="6" id="KW-0964">Secreted</keyword>
<evidence type="ECO:0000256" key="24">
    <source>
        <dbReference type="ARBA" id="ARBA00043673"/>
    </source>
</evidence>
<protein>
    <recommendedName>
        <fullName evidence="30">CMP-N-acetylneuraminate-beta-galactosamide-alpha-2,3-sialyltransferase 2</fullName>
        <ecNumber evidence="19">2.4.3.2</ecNumber>
        <ecNumber evidence="20">2.4.3.4</ecNumber>
    </recommendedName>
    <alternativeName>
        <fullName evidence="23">Gal-NAc6S</fullName>
    </alternativeName>
    <alternativeName>
        <fullName evidence="21">Gal-beta-1,3-GalNAc-alpha-2,3-sialyltransferase</fullName>
    </alternativeName>
    <alternativeName>
        <fullName evidence="22">Monosialoganglioside sialyltransferase</fullName>
    </alternativeName>
    <alternativeName>
        <fullName evidence="31">ST3Gal II</fullName>
    </alternativeName>
    <alternativeName>
        <fullName evidence="32">ST3GalA.2</fullName>
    </alternativeName>
    <alternativeName>
        <fullName evidence="33">Sialyltransferase 4B</fullName>
    </alternativeName>
</protein>
<evidence type="ECO:0000256" key="7">
    <source>
        <dbReference type="ARBA" id="ARBA00022676"/>
    </source>
</evidence>
<evidence type="ECO:0000256" key="18">
    <source>
        <dbReference type="ARBA" id="ARBA00037859"/>
    </source>
</evidence>
<feature type="compositionally biased region" description="Basic residues" evidence="34">
    <location>
        <begin position="208"/>
        <end position="219"/>
    </location>
</feature>
<evidence type="ECO:0000256" key="16">
    <source>
        <dbReference type="ARBA" id="ARBA00023180"/>
    </source>
</evidence>
<keyword evidence="12" id="KW-0333">Golgi apparatus</keyword>
<evidence type="ECO:0000256" key="27">
    <source>
        <dbReference type="ARBA" id="ARBA00047509"/>
    </source>
</evidence>
<dbReference type="CDD" id="cd23966">
    <property type="entry name" value="GT29_ST3GAL1_2"/>
    <property type="match status" value="1"/>
</dbReference>
<evidence type="ECO:0000256" key="1">
    <source>
        <dbReference type="ARBA" id="ARBA00004323"/>
    </source>
</evidence>
<comment type="catalytic activity">
    <reaction evidence="27">
        <text>ganglioside GM1 (d18:1(4E)/18:0) + CMP-N-acetyl-beta-neuraminate = ganglioside GD1a (18:1(4E)/18:0) + CMP + H(+)</text>
        <dbReference type="Rhea" id="RHEA:48248"/>
        <dbReference type="ChEBI" id="CHEBI:15378"/>
        <dbReference type="ChEBI" id="CHEBI:57812"/>
        <dbReference type="ChEBI" id="CHEBI:60377"/>
        <dbReference type="ChEBI" id="CHEBI:73110"/>
        <dbReference type="ChEBI" id="CHEBI:90153"/>
    </reaction>
    <physiologicalReaction direction="left-to-right" evidence="27">
        <dbReference type="Rhea" id="RHEA:48249"/>
    </physiologicalReaction>
</comment>
<feature type="compositionally biased region" description="Basic and acidic residues" evidence="34">
    <location>
        <begin position="185"/>
        <end position="198"/>
    </location>
</feature>
<comment type="catalytic activity">
    <reaction evidence="25">
        <text>a ganglioside GM1 (d18:1(4E)) + CMP-N-acetyl-beta-neuraminate = a ganglioside GD1a (d18:1(4E)) + CMP + H(+)</text>
        <dbReference type="Rhea" id="RHEA:18021"/>
        <dbReference type="ChEBI" id="CHEBI:15378"/>
        <dbReference type="ChEBI" id="CHEBI:57812"/>
        <dbReference type="ChEBI" id="CHEBI:60377"/>
        <dbReference type="ChEBI" id="CHEBI:77709"/>
        <dbReference type="ChEBI" id="CHEBI:78445"/>
        <dbReference type="EC" id="2.4.3.2"/>
    </reaction>
    <physiologicalReaction direction="left-to-right" evidence="25">
        <dbReference type="Rhea" id="RHEA:18022"/>
    </physiologicalReaction>
</comment>
<evidence type="ECO:0000256" key="6">
    <source>
        <dbReference type="ARBA" id="ARBA00022525"/>
    </source>
</evidence>
<dbReference type="Pfam" id="PF00777">
    <property type="entry name" value="Glyco_transf_29"/>
    <property type="match status" value="1"/>
</dbReference>
<keyword evidence="13" id="KW-0443">Lipid metabolism</keyword>
<evidence type="ECO:0000256" key="12">
    <source>
        <dbReference type="ARBA" id="ARBA00023034"/>
    </source>
</evidence>
<keyword evidence="11" id="KW-1133">Transmembrane helix</keyword>
<evidence type="ECO:0000256" key="8">
    <source>
        <dbReference type="ARBA" id="ARBA00022679"/>
    </source>
</evidence>
<keyword evidence="7" id="KW-0328">Glycosyltransferase</keyword>
<evidence type="ECO:0000256" key="31">
    <source>
        <dbReference type="ARBA" id="ARBA00081228"/>
    </source>
</evidence>
<evidence type="ECO:0000256" key="26">
    <source>
        <dbReference type="ARBA" id="ARBA00043816"/>
    </source>
</evidence>
<evidence type="ECO:0000256" key="11">
    <source>
        <dbReference type="ARBA" id="ARBA00022989"/>
    </source>
</evidence>
<dbReference type="GO" id="GO:0005576">
    <property type="term" value="C:extracellular region"/>
    <property type="evidence" value="ECO:0007669"/>
    <property type="project" value="UniProtKB-SubCell"/>
</dbReference>
<keyword evidence="15" id="KW-1015">Disulfide bond</keyword>
<dbReference type="Gene3D" id="3.90.1480.20">
    <property type="entry name" value="Glycosyl transferase family 29"/>
    <property type="match status" value="1"/>
</dbReference>
<evidence type="ECO:0000256" key="2">
    <source>
        <dbReference type="ARBA" id="ARBA00004613"/>
    </source>
</evidence>
<evidence type="ECO:0000256" key="14">
    <source>
        <dbReference type="ARBA" id="ARBA00023136"/>
    </source>
</evidence>
<evidence type="ECO:0000256" key="34">
    <source>
        <dbReference type="SAM" id="MobiDB-lite"/>
    </source>
</evidence>
<dbReference type="GO" id="GO:0032580">
    <property type="term" value="C:Golgi cisterna membrane"/>
    <property type="evidence" value="ECO:0007669"/>
    <property type="project" value="UniProtKB-SubCell"/>
</dbReference>
<comment type="catalytic activity">
    <reaction evidence="26">
        <text>a ganglioside GA1 + CMP-N-acetyl-beta-neuraminate = a ganglioside GM1b + CMP + H(+)</text>
        <dbReference type="Rhea" id="RHEA:48244"/>
        <dbReference type="ChEBI" id="CHEBI:15378"/>
        <dbReference type="ChEBI" id="CHEBI:57812"/>
        <dbReference type="ChEBI" id="CHEBI:60377"/>
        <dbReference type="ChEBI" id="CHEBI:88069"/>
        <dbReference type="ChEBI" id="CHEBI:90151"/>
    </reaction>
    <physiologicalReaction direction="left-to-right" evidence="26">
        <dbReference type="Rhea" id="RHEA:48245"/>
    </physiologicalReaction>
</comment>
<reference evidence="35" key="1">
    <citation type="journal article" date="2023" name="Science">
        <title>Genome structures resolve the early diversification of teleost fishes.</title>
        <authorList>
            <person name="Parey E."/>
            <person name="Louis A."/>
            <person name="Montfort J."/>
            <person name="Bouchez O."/>
            <person name="Roques C."/>
            <person name="Iampietro C."/>
            <person name="Lluch J."/>
            <person name="Castinel A."/>
            <person name="Donnadieu C."/>
            <person name="Desvignes T."/>
            <person name="Floi Bucao C."/>
            <person name="Jouanno E."/>
            <person name="Wen M."/>
            <person name="Mejri S."/>
            <person name="Dirks R."/>
            <person name="Jansen H."/>
            <person name="Henkel C."/>
            <person name="Chen W.J."/>
            <person name="Zahm M."/>
            <person name="Cabau C."/>
            <person name="Klopp C."/>
            <person name="Thompson A.W."/>
            <person name="Robinson-Rechavi M."/>
            <person name="Braasch I."/>
            <person name="Lecointre G."/>
            <person name="Bobe J."/>
            <person name="Postlethwait J.H."/>
            <person name="Berthelot C."/>
            <person name="Roest Crollius H."/>
            <person name="Guiguen Y."/>
        </authorList>
    </citation>
    <scope>NUCLEOTIDE SEQUENCE</scope>
    <source>
        <strain evidence="35">Concon-B</strain>
    </source>
</reference>
<evidence type="ECO:0000313" key="35">
    <source>
        <dbReference type="EMBL" id="KAJ8268692.1"/>
    </source>
</evidence>
<evidence type="ECO:0000256" key="20">
    <source>
        <dbReference type="ARBA" id="ARBA00039107"/>
    </source>
</evidence>
<comment type="catalytic activity">
    <reaction evidence="28">
        <text>a globoside GalGb4Cer + CMP-N-acetyl-beta-neuraminate = a globoside MSGG + CMP + H(+)</text>
        <dbReference type="Rhea" id="RHEA:65372"/>
        <dbReference type="ChEBI" id="CHEBI:15378"/>
        <dbReference type="ChEBI" id="CHEBI:57812"/>
        <dbReference type="ChEBI" id="CHEBI:60377"/>
        <dbReference type="ChEBI" id="CHEBI:140623"/>
        <dbReference type="ChEBI" id="CHEBI:140691"/>
    </reaction>
    <physiologicalReaction direction="left-to-right" evidence="28">
        <dbReference type="Rhea" id="RHEA:65373"/>
    </physiologicalReaction>
</comment>
<dbReference type="InterPro" id="IPR051757">
    <property type="entry name" value="Beta-gal_alpha2-3_sialyltrans"/>
</dbReference>
<dbReference type="EMBL" id="JAFJMO010000009">
    <property type="protein sequence ID" value="KAJ8268692.1"/>
    <property type="molecule type" value="Genomic_DNA"/>
</dbReference>
<evidence type="ECO:0000256" key="3">
    <source>
        <dbReference type="ARBA" id="ARBA00004922"/>
    </source>
</evidence>
<feature type="compositionally biased region" description="Basic and acidic residues" evidence="34">
    <location>
        <begin position="91"/>
        <end position="101"/>
    </location>
</feature>
<evidence type="ECO:0000256" key="15">
    <source>
        <dbReference type="ARBA" id="ARBA00023157"/>
    </source>
</evidence>
<dbReference type="AlphaFoldDB" id="A0A9Q1HY09"/>
<accession>A0A9Q1HY09</accession>
<evidence type="ECO:0000256" key="29">
    <source>
        <dbReference type="ARBA" id="ARBA00062545"/>
    </source>
</evidence>
<comment type="caution">
    <text evidence="35">The sequence shown here is derived from an EMBL/GenBank/DDBJ whole genome shotgun (WGS) entry which is preliminary data.</text>
</comment>
<dbReference type="PANTHER" id="PTHR46032">
    <property type="entry name" value="ALPHA-2,3-SIALYLTRANSFERASE ST3GAL I ISOFORM X1"/>
    <property type="match status" value="1"/>
</dbReference>
<evidence type="ECO:0000256" key="25">
    <source>
        <dbReference type="ARBA" id="ARBA00043773"/>
    </source>
</evidence>
<keyword evidence="10" id="KW-0735">Signal-anchor</keyword>
<keyword evidence="9" id="KW-0812">Transmembrane</keyword>
<comment type="subcellular location">
    <subcellularLocation>
        <location evidence="1">Golgi apparatus membrane</location>
        <topology evidence="1">Single-pass type II membrane protein</topology>
    </subcellularLocation>
    <subcellularLocation>
        <location evidence="18">Golgi apparatus</location>
        <location evidence="18">Golgi stack membrane</location>
    </subcellularLocation>
    <subcellularLocation>
        <location evidence="2">Secreted</location>
    </subcellularLocation>
</comment>
<comment type="pathway">
    <text evidence="3">Protein modification; protein glycosylation.</text>
</comment>
<feature type="compositionally biased region" description="Polar residues" evidence="34">
    <location>
        <begin position="19"/>
        <end position="31"/>
    </location>
</feature>
<keyword evidence="16" id="KW-0325">Glycoprotein</keyword>
<evidence type="ECO:0000313" key="36">
    <source>
        <dbReference type="Proteomes" id="UP001152803"/>
    </source>
</evidence>
<proteinExistence type="inferred from homology"/>
<dbReference type="GO" id="GO:0003836">
    <property type="term" value="F:beta-galactoside (CMP) alpha-2,3-sialyltransferase activity"/>
    <property type="evidence" value="ECO:0007669"/>
    <property type="project" value="UniProtKB-EC"/>
</dbReference>
<evidence type="ECO:0000256" key="32">
    <source>
        <dbReference type="ARBA" id="ARBA00081332"/>
    </source>
</evidence>
<evidence type="ECO:0000256" key="30">
    <source>
        <dbReference type="ARBA" id="ARBA00072809"/>
    </source>
</evidence>
<evidence type="ECO:0000256" key="33">
    <source>
        <dbReference type="ARBA" id="ARBA00082805"/>
    </source>
</evidence>
<name>A0A9Q1HY09_CONCO</name>
<feature type="region of interest" description="Disordered" evidence="34">
    <location>
        <begin position="51"/>
        <end position="133"/>
    </location>
</feature>
<evidence type="ECO:0000256" key="23">
    <source>
        <dbReference type="ARBA" id="ARBA00042991"/>
    </source>
</evidence>
<evidence type="ECO:0000256" key="19">
    <source>
        <dbReference type="ARBA" id="ARBA00039106"/>
    </source>
</evidence>
<dbReference type="Proteomes" id="UP001152803">
    <property type="component" value="Unassembled WGS sequence"/>
</dbReference>
<dbReference type="GO" id="GO:0097503">
    <property type="term" value="P:sialylation"/>
    <property type="evidence" value="ECO:0007669"/>
    <property type="project" value="TreeGrafter"/>
</dbReference>
<dbReference type="GO" id="GO:0006629">
    <property type="term" value="P:lipid metabolic process"/>
    <property type="evidence" value="ECO:0007669"/>
    <property type="project" value="UniProtKB-KW"/>
</dbReference>
<dbReference type="GO" id="GO:0047288">
    <property type="term" value="F:beta-D-galactosyl-(1-&gt;3)-N-acetyl-beta-D-galactosaminide alpha-2,3- sialyltransferase"/>
    <property type="evidence" value="ECO:0007669"/>
    <property type="project" value="UniProtKB-EC"/>
</dbReference>
<dbReference type="OrthoDB" id="10264956at2759"/>
<dbReference type="InterPro" id="IPR001675">
    <property type="entry name" value="Glyco_trans_29"/>
</dbReference>
<dbReference type="GO" id="GO:0000139">
    <property type="term" value="C:Golgi membrane"/>
    <property type="evidence" value="ECO:0007669"/>
    <property type="project" value="UniProtKB-SubCell"/>
</dbReference>
<feature type="region of interest" description="Disordered" evidence="34">
    <location>
        <begin position="1"/>
        <end position="32"/>
    </location>
</feature>